<evidence type="ECO:0000313" key="3">
    <source>
        <dbReference type="EMBL" id="TFK56649.1"/>
    </source>
</evidence>
<reference evidence="3 4" key="1">
    <citation type="journal article" date="2019" name="Nat. Ecol. Evol.">
        <title>Megaphylogeny resolves global patterns of mushroom evolution.</title>
        <authorList>
            <person name="Varga T."/>
            <person name="Krizsan K."/>
            <person name="Foldi C."/>
            <person name="Dima B."/>
            <person name="Sanchez-Garcia M."/>
            <person name="Sanchez-Ramirez S."/>
            <person name="Szollosi G.J."/>
            <person name="Szarkandi J.G."/>
            <person name="Papp V."/>
            <person name="Albert L."/>
            <person name="Andreopoulos W."/>
            <person name="Angelini C."/>
            <person name="Antonin V."/>
            <person name="Barry K.W."/>
            <person name="Bougher N.L."/>
            <person name="Buchanan P."/>
            <person name="Buyck B."/>
            <person name="Bense V."/>
            <person name="Catcheside P."/>
            <person name="Chovatia M."/>
            <person name="Cooper J."/>
            <person name="Damon W."/>
            <person name="Desjardin D."/>
            <person name="Finy P."/>
            <person name="Geml J."/>
            <person name="Haridas S."/>
            <person name="Hughes K."/>
            <person name="Justo A."/>
            <person name="Karasinski D."/>
            <person name="Kautmanova I."/>
            <person name="Kiss B."/>
            <person name="Kocsube S."/>
            <person name="Kotiranta H."/>
            <person name="LaButti K.M."/>
            <person name="Lechner B.E."/>
            <person name="Liimatainen K."/>
            <person name="Lipzen A."/>
            <person name="Lukacs Z."/>
            <person name="Mihaltcheva S."/>
            <person name="Morgado L.N."/>
            <person name="Niskanen T."/>
            <person name="Noordeloos M.E."/>
            <person name="Ohm R.A."/>
            <person name="Ortiz-Santana B."/>
            <person name="Ovrebo C."/>
            <person name="Racz N."/>
            <person name="Riley R."/>
            <person name="Savchenko A."/>
            <person name="Shiryaev A."/>
            <person name="Soop K."/>
            <person name="Spirin V."/>
            <person name="Szebenyi C."/>
            <person name="Tomsovsky M."/>
            <person name="Tulloss R.E."/>
            <person name="Uehling J."/>
            <person name="Grigoriev I.V."/>
            <person name="Vagvolgyi C."/>
            <person name="Papp T."/>
            <person name="Martin F.M."/>
            <person name="Miettinen O."/>
            <person name="Hibbett D.S."/>
            <person name="Nagy L.G."/>
        </authorList>
    </citation>
    <scope>NUCLEOTIDE SEQUENCE [LARGE SCALE GENOMIC DNA]</scope>
    <source>
        <strain evidence="3 4">OMC1185</strain>
    </source>
</reference>
<dbReference type="OrthoDB" id="423313at2759"/>
<dbReference type="Gene3D" id="3.40.50.11350">
    <property type="match status" value="1"/>
</dbReference>
<evidence type="ECO:0000313" key="4">
    <source>
        <dbReference type="Proteomes" id="UP000305948"/>
    </source>
</evidence>
<gene>
    <name evidence="3" type="ORF">OE88DRAFT_1670074</name>
</gene>
<evidence type="ECO:0000256" key="1">
    <source>
        <dbReference type="SAM" id="MobiDB-lite"/>
    </source>
</evidence>
<proteinExistence type="predicted"/>
<feature type="region of interest" description="Disordered" evidence="1">
    <location>
        <begin position="1"/>
        <end position="51"/>
    </location>
</feature>
<protein>
    <submittedName>
        <fullName evidence="3">Uncharacterized protein</fullName>
    </submittedName>
</protein>
<evidence type="ECO:0000256" key="2">
    <source>
        <dbReference type="SAM" id="Phobius"/>
    </source>
</evidence>
<dbReference type="EMBL" id="ML213503">
    <property type="protein sequence ID" value="TFK56649.1"/>
    <property type="molecule type" value="Genomic_DNA"/>
</dbReference>
<keyword evidence="4" id="KW-1185">Reference proteome</keyword>
<keyword evidence="2" id="KW-0812">Transmembrane</keyword>
<sequence length="524" mass="59475">MPPVGYKYRHVRTDSEQPFLDDYKSRTSESDPESPRATSPLPYHRTRSPSPSSFSLNALFTKRRRWVFVACAFLSVASITALALLLVLTNKEPPPAVVEVSEDILENSASHNVLVGAPTRNFRDNLRSDRQYITSWWSAGWTNDVMTAANLIYLGLITSRTPIIPPFTPSHIGGDVPPIPFGEVFNVSRLAQALGKPVLEWHDVKELRNNSELGWSEPFDVVGCWDVWESVQYNEHFARRSAVPRWLGLDISYTQLPPSIKLIPNFRHDQHTTFWALAQYTYPEGRTDALARMPDGGAELIHPAQNGERLEPDEQMTCFDYLYYVSAQTPFEFEHDYSPAWREVATHMHWTDRLQEITNGYIRKTFELPEGAEIPPYIAIHVRHGDFRVYCNPAPTSPLDGSCFAPLSALRTRVFEIQADLLESQGISVPSSHVLMTSDESDPEWWDQVREMGWRWIDHKAEDTAGRLGRWYPVLVDAVVQSGGVGFVGTDRSTMSLLARRRVEDWQGGVTRTAKWGYEGADAH</sequence>
<dbReference type="CDD" id="cd11296">
    <property type="entry name" value="O-FucT_like"/>
    <property type="match status" value="1"/>
</dbReference>
<name>A0A5C3NFI1_9AGAM</name>
<dbReference type="AlphaFoldDB" id="A0A5C3NFI1"/>
<dbReference type="STRING" id="5364.A0A5C3NFI1"/>
<organism evidence="3 4">
    <name type="scientific">Heliocybe sulcata</name>
    <dbReference type="NCBI Taxonomy" id="5364"/>
    <lineage>
        <taxon>Eukaryota</taxon>
        <taxon>Fungi</taxon>
        <taxon>Dikarya</taxon>
        <taxon>Basidiomycota</taxon>
        <taxon>Agaricomycotina</taxon>
        <taxon>Agaricomycetes</taxon>
        <taxon>Gloeophyllales</taxon>
        <taxon>Gloeophyllaceae</taxon>
        <taxon>Heliocybe</taxon>
    </lineage>
</organism>
<feature type="compositionally biased region" description="Basic and acidic residues" evidence="1">
    <location>
        <begin position="11"/>
        <end position="29"/>
    </location>
</feature>
<keyword evidence="2" id="KW-1133">Transmembrane helix</keyword>
<dbReference type="Proteomes" id="UP000305948">
    <property type="component" value="Unassembled WGS sequence"/>
</dbReference>
<accession>A0A5C3NFI1</accession>
<keyword evidence="2" id="KW-0472">Membrane</keyword>
<feature type="transmembrane region" description="Helical" evidence="2">
    <location>
        <begin position="66"/>
        <end position="88"/>
    </location>
</feature>